<dbReference type="InterPro" id="IPR000719">
    <property type="entry name" value="Prot_kinase_dom"/>
</dbReference>
<keyword evidence="11" id="KW-1185">Reference proteome</keyword>
<dbReference type="Gene3D" id="3.30.200.20">
    <property type="entry name" value="Phosphorylase Kinase, domain 1"/>
    <property type="match status" value="1"/>
</dbReference>
<dbReference type="PANTHER" id="PTHR11945:SF775">
    <property type="entry name" value="MADS-BOX DOMAIN-CONTAINING PROTEIN"/>
    <property type="match status" value="1"/>
</dbReference>
<evidence type="ECO:0000256" key="5">
    <source>
        <dbReference type="ARBA" id="ARBA00023242"/>
    </source>
</evidence>
<keyword evidence="6" id="KW-0067">ATP-binding</keyword>
<evidence type="ECO:0000313" key="10">
    <source>
        <dbReference type="EMBL" id="WKA02969.1"/>
    </source>
</evidence>
<evidence type="ECO:0000256" key="2">
    <source>
        <dbReference type="ARBA" id="ARBA00023015"/>
    </source>
</evidence>
<feature type="transmembrane region" description="Helical" evidence="7">
    <location>
        <begin position="152"/>
        <end position="172"/>
    </location>
</feature>
<dbReference type="PANTHER" id="PTHR11945">
    <property type="entry name" value="MADS BOX PROTEIN"/>
    <property type="match status" value="1"/>
</dbReference>
<keyword evidence="7" id="KW-0472">Membrane</keyword>
<keyword evidence="7" id="KW-1133">Transmembrane helix</keyword>
<sequence length="237" mass="25569">MVKKQSIGRQKIEIKKIEKKRSLEVTFSKRRTGLFKKAGELCFLCSVEVAVIVFSPGKGPSSSATPPRTLSSIAFCIARPTLVSCRDRLSRLEEAYFRGPDIGNVSNCTGYPFICAAALVNPFGPTDLRTTQGLFLLDFSSGPKATKRHKNVVFGVVMGSSVGLLVTVVGVWNKIGNGLYGNVYNGILPDGSEVALKRFKNCTAAGDATFTHEVVVIASVRHVNLVALRGYCTATHP</sequence>
<accession>A0ABY9D7J8</accession>
<dbReference type="PROSITE" id="PS50066">
    <property type="entry name" value="MADS_BOX_2"/>
    <property type="match status" value="1"/>
</dbReference>
<keyword evidence="5" id="KW-0539">Nucleus</keyword>
<dbReference type="SUPFAM" id="SSF55455">
    <property type="entry name" value="SRF-like"/>
    <property type="match status" value="1"/>
</dbReference>
<gene>
    <name evidence="10" type="ORF">VitviT2T_021113</name>
</gene>
<dbReference type="InterPro" id="IPR011009">
    <property type="entry name" value="Kinase-like_dom_sf"/>
</dbReference>
<dbReference type="InterPro" id="IPR001245">
    <property type="entry name" value="Ser-Thr/Tyr_kinase_cat_dom"/>
</dbReference>
<keyword evidence="7" id="KW-0812">Transmembrane</keyword>
<evidence type="ECO:0000256" key="7">
    <source>
        <dbReference type="SAM" id="Phobius"/>
    </source>
</evidence>
<feature type="domain" description="MADS-box" evidence="9">
    <location>
        <begin position="7"/>
        <end position="67"/>
    </location>
</feature>
<feature type="binding site" evidence="6">
    <location>
        <position position="197"/>
    </location>
    <ligand>
        <name>ATP</name>
        <dbReference type="ChEBI" id="CHEBI:30616"/>
    </ligand>
</feature>
<dbReference type="SUPFAM" id="SSF56112">
    <property type="entry name" value="Protein kinase-like (PK-like)"/>
    <property type="match status" value="1"/>
</dbReference>
<proteinExistence type="predicted"/>
<evidence type="ECO:0000256" key="4">
    <source>
        <dbReference type="ARBA" id="ARBA00023163"/>
    </source>
</evidence>
<keyword evidence="2" id="KW-0805">Transcription regulation</keyword>
<comment type="subcellular location">
    <subcellularLocation>
        <location evidence="1">Nucleus</location>
    </subcellularLocation>
</comment>
<dbReference type="Proteomes" id="UP001227230">
    <property type="component" value="Chromosome 14"/>
</dbReference>
<reference evidence="10 11" key="1">
    <citation type="journal article" date="2023" name="Hortic Res">
        <title>The complete reference genome for grapevine (Vitis vinifera L.) genetics and breeding.</title>
        <authorList>
            <person name="Shi X."/>
            <person name="Cao S."/>
            <person name="Wang X."/>
            <person name="Huang S."/>
            <person name="Wang Y."/>
            <person name="Liu Z."/>
            <person name="Liu W."/>
            <person name="Leng X."/>
            <person name="Peng Y."/>
            <person name="Wang N."/>
            <person name="Wang Y."/>
            <person name="Ma Z."/>
            <person name="Xu X."/>
            <person name="Zhang F."/>
            <person name="Xue H."/>
            <person name="Zhong H."/>
            <person name="Wang Y."/>
            <person name="Zhang K."/>
            <person name="Velt A."/>
            <person name="Avia K."/>
            <person name="Holtgrawe D."/>
            <person name="Grimplet J."/>
            <person name="Matus J.T."/>
            <person name="Ware D."/>
            <person name="Wu X."/>
            <person name="Wang H."/>
            <person name="Liu C."/>
            <person name="Fang Y."/>
            <person name="Rustenholz C."/>
            <person name="Cheng Z."/>
            <person name="Xiao H."/>
            <person name="Zhou Y."/>
        </authorList>
    </citation>
    <scope>NUCLEOTIDE SEQUENCE [LARGE SCALE GENOMIC DNA]</scope>
    <source>
        <strain evidence="11">cv. Pinot noir / PN40024</strain>
        <tissue evidence="10">Leaf</tissue>
    </source>
</reference>
<keyword evidence="4" id="KW-0804">Transcription</keyword>
<evidence type="ECO:0000259" key="9">
    <source>
        <dbReference type="PROSITE" id="PS50066"/>
    </source>
</evidence>
<dbReference type="Gene3D" id="3.40.1810.10">
    <property type="entry name" value="Transcription factor, MADS-box"/>
    <property type="match status" value="1"/>
</dbReference>
<dbReference type="InterPro" id="IPR002100">
    <property type="entry name" value="TF_MADSbox"/>
</dbReference>
<dbReference type="PROSITE" id="PS50011">
    <property type="entry name" value="PROTEIN_KINASE_DOM"/>
    <property type="match status" value="1"/>
</dbReference>
<dbReference type="PROSITE" id="PS00107">
    <property type="entry name" value="PROTEIN_KINASE_ATP"/>
    <property type="match status" value="1"/>
</dbReference>
<keyword evidence="3" id="KW-0238">DNA-binding</keyword>
<name>A0ABY9D7J8_VITVI</name>
<evidence type="ECO:0008006" key="12">
    <source>
        <dbReference type="Google" id="ProtNLM"/>
    </source>
</evidence>
<protein>
    <recommendedName>
        <fullName evidence="12">MADS-box domain-containing protein</fullName>
    </recommendedName>
</protein>
<dbReference type="Pfam" id="PF00319">
    <property type="entry name" value="SRF-TF"/>
    <property type="match status" value="1"/>
</dbReference>
<keyword evidence="6" id="KW-0547">Nucleotide-binding</keyword>
<evidence type="ECO:0000256" key="3">
    <source>
        <dbReference type="ARBA" id="ARBA00023125"/>
    </source>
</evidence>
<evidence type="ECO:0000259" key="8">
    <source>
        <dbReference type="PROSITE" id="PS50011"/>
    </source>
</evidence>
<dbReference type="EMBL" id="CP126661">
    <property type="protein sequence ID" value="WKA02969.1"/>
    <property type="molecule type" value="Genomic_DNA"/>
</dbReference>
<dbReference type="InterPro" id="IPR036879">
    <property type="entry name" value="TF_MADSbox_sf"/>
</dbReference>
<dbReference type="CDD" id="cd00266">
    <property type="entry name" value="MADS_SRF_like"/>
    <property type="match status" value="1"/>
</dbReference>
<evidence type="ECO:0000256" key="6">
    <source>
        <dbReference type="PROSITE-ProRule" id="PRU10141"/>
    </source>
</evidence>
<dbReference type="PRINTS" id="PR00404">
    <property type="entry name" value="MADSDOMAIN"/>
</dbReference>
<dbReference type="InterPro" id="IPR033897">
    <property type="entry name" value="SRF-like_MADS-box"/>
</dbReference>
<dbReference type="InterPro" id="IPR017441">
    <property type="entry name" value="Protein_kinase_ATP_BS"/>
</dbReference>
<feature type="domain" description="Protein kinase" evidence="8">
    <location>
        <begin position="169"/>
        <end position="237"/>
    </location>
</feature>
<organism evidence="10 11">
    <name type="scientific">Vitis vinifera</name>
    <name type="common">Grape</name>
    <dbReference type="NCBI Taxonomy" id="29760"/>
    <lineage>
        <taxon>Eukaryota</taxon>
        <taxon>Viridiplantae</taxon>
        <taxon>Streptophyta</taxon>
        <taxon>Embryophyta</taxon>
        <taxon>Tracheophyta</taxon>
        <taxon>Spermatophyta</taxon>
        <taxon>Magnoliopsida</taxon>
        <taxon>eudicotyledons</taxon>
        <taxon>Gunneridae</taxon>
        <taxon>Pentapetalae</taxon>
        <taxon>rosids</taxon>
        <taxon>Vitales</taxon>
        <taxon>Vitaceae</taxon>
        <taxon>Viteae</taxon>
        <taxon>Vitis</taxon>
    </lineage>
</organism>
<dbReference type="Pfam" id="PF07714">
    <property type="entry name" value="PK_Tyr_Ser-Thr"/>
    <property type="match status" value="1"/>
</dbReference>
<evidence type="ECO:0000256" key="1">
    <source>
        <dbReference type="ARBA" id="ARBA00004123"/>
    </source>
</evidence>
<dbReference type="SMART" id="SM00432">
    <property type="entry name" value="MADS"/>
    <property type="match status" value="1"/>
</dbReference>
<evidence type="ECO:0000313" key="11">
    <source>
        <dbReference type="Proteomes" id="UP001227230"/>
    </source>
</evidence>